<feature type="transmembrane region" description="Helical" evidence="1">
    <location>
        <begin position="7"/>
        <end position="32"/>
    </location>
</feature>
<feature type="transmembrane region" description="Helical" evidence="1">
    <location>
        <begin position="143"/>
        <end position="165"/>
    </location>
</feature>
<reference evidence="2 3" key="1">
    <citation type="submission" date="2024-08" db="EMBL/GenBank/DDBJ databases">
        <title>Two novel Cytobacillus novel species.</title>
        <authorList>
            <person name="Liu G."/>
        </authorList>
    </citation>
    <scope>NUCLEOTIDE SEQUENCE [LARGE SCALE GENOMIC DNA]</scope>
    <source>
        <strain evidence="2 3">FJAT-54145</strain>
    </source>
</reference>
<evidence type="ECO:0000313" key="2">
    <source>
        <dbReference type="EMBL" id="MFE8701605.1"/>
    </source>
</evidence>
<evidence type="ECO:0000256" key="1">
    <source>
        <dbReference type="SAM" id="Phobius"/>
    </source>
</evidence>
<keyword evidence="1" id="KW-0472">Membrane</keyword>
<feature type="transmembrane region" description="Helical" evidence="1">
    <location>
        <begin position="105"/>
        <end position="131"/>
    </location>
</feature>
<evidence type="ECO:0000313" key="3">
    <source>
        <dbReference type="Proteomes" id="UP001601059"/>
    </source>
</evidence>
<proteinExistence type="predicted"/>
<dbReference type="Proteomes" id="UP001601059">
    <property type="component" value="Unassembled WGS sequence"/>
</dbReference>
<dbReference type="EMBL" id="JBIACK010000006">
    <property type="protein sequence ID" value="MFE8701605.1"/>
    <property type="molecule type" value="Genomic_DNA"/>
</dbReference>
<name>A0ABW6KBI9_9BACI</name>
<dbReference type="RefSeq" id="WP_389361575.1">
    <property type="nucleotide sequence ID" value="NZ_JBIACK010000006.1"/>
</dbReference>
<gene>
    <name evidence="2" type="ORF">ACFYKX_13455</name>
</gene>
<feature type="transmembrane region" description="Helical" evidence="1">
    <location>
        <begin position="44"/>
        <end position="65"/>
    </location>
</feature>
<keyword evidence="1" id="KW-1133">Transmembrane helix</keyword>
<organism evidence="2 3">
    <name type="scientific">Cytobacillus spartinae</name>
    <dbReference type="NCBI Taxonomy" id="3299023"/>
    <lineage>
        <taxon>Bacteria</taxon>
        <taxon>Bacillati</taxon>
        <taxon>Bacillota</taxon>
        <taxon>Bacilli</taxon>
        <taxon>Bacillales</taxon>
        <taxon>Bacillaceae</taxon>
        <taxon>Cytobacillus</taxon>
    </lineage>
</organism>
<comment type="caution">
    <text evidence="2">The sequence shown here is derived from an EMBL/GenBank/DDBJ whole genome shotgun (WGS) entry which is preliminary data.</text>
</comment>
<keyword evidence="3" id="KW-1185">Reference proteome</keyword>
<protein>
    <submittedName>
        <fullName evidence="2">Uncharacterized protein</fullName>
    </submittedName>
</protein>
<accession>A0ABW6KBI9</accession>
<sequence>MSSQKPVWAYVYIILSVLFLLQYGITLFFMVLNPFVSMFSGGFSSYWTMLSIVALVIIAVWFYFFRKAIREIKAYNLVVKDALAKESDDGVRDKNPLLVGKKSSWIVIGIFAVCIFLGPGIFTLPIMPLFLAGMSTDSGTTPAYVPILIIIVGYSVMALLGYAGWKFFKKLLNTN</sequence>
<keyword evidence="1" id="KW-0812">Transmembrane</keyword>